<evidence type="ECO:0000256" key="2">
    <source>
        <dbReference type="ARBA" id="ARBA00022801"/>
    </source>
</evidence>
<gene>
    <name evidence="6" type="ORF">CIPAW_08G080100</name>
</gene>
<feature type="domain" description="Endonuclease/exonuclease/phosphatase" evidence="5">
    <location>
        <begin position="6"/>
        <end position="125"/>
    </location>
</feature>
<evidence type="ECO:0000256" key="4">
    <source>
        <dbReference type="PIRSR" id="PIRSR604808-2"/>
    </source>
</evidence>
<comment type="cofactor">
    <cofactor evidence="4">
        <name>Mg(2+)</name>
        <dbReference type="ChEBI" id="CHEBI:18420"/>
    </cofactor>
    <cofactor evidence="4">
        <name>Mn(2+)</name>
        <dbReference type="ChEBI" id="CHEBI:29035"/>
    </cofactor>
    <text evidence="4">Probably binds two magnesium or manganese ions per subunit.</text>
</comment>
<dbReference type="GO" id="GO:0008081">
    <property type="term" value="F:phosphoric diester hydrolase activity"/>
    <property type="evidence" value="ECO:0007669"/>
    <property type="project" value="TreeGrafter"/>
</dbReference>
<dbReference type="PANTHER" id="PTHR22748:SF19">
    <property type="entry name" value="ENDONUCLEASE_EXONUCLEASE_PHOSPHATASE DOMAIN-CONTAINING PROTEIN"/>
    <property type="match status" value="1"/>
</dbReference>
<dbReference type="Pfam" id="PF03372">
    <property type="entry name" value="Exo_endo_phos"/>
    <property type="match status" value="1"/>
</dbReference>
<reference evidence="6" key="1">
    <citation type="submission" date="2020-12" db="EMBL/GenBank/DDBJ databases">
        <title>WGS assembly of Carya illinoinensis cv. Pawnee.</title>
        <authorList>
            <person name="Platts A."/>
            <person name="Shu S."/>
            <person name="Wright S."/>
            <person name="Barry K."/>
            <person name="Edger P."/>
            <person name="Pires J.C."/>
            <person name="Schmutz J."/>
        </authorList>
    </citation>
    <scope>NUCLEOTIDE SEQUENCE</scope>
    <source>
        <tissue evidence="6">Leaf</tissue>
    </source>
</reference>
<feature type="binding site" evidence="4">
    <location>
        <position position="38"/>
    </location>
    <ligand>
        <name>Mg(2+)</name>
        <dbReference type="ChEBI" id="CHEBI:18420"/>
        <label>1</label>
    </ligand>
</feature>
<dbReference type="GO" id="GO:0006284">
    <property type="term" value="P:base-excision repair"/>
    <property type="evidence" value="ECO:0007669"/>
    <property type="project" value="TreeGrafter"/>
</dbReference>
<accession>A0A8T1PVB9</accession>
<keyword evidence="3 4" id="KW-0460">Magnesium</keyword>
<evidence type="ECO:0000256" key="1">
    <source>
        <dbReference type="ARBA" id="ARBA00022723"/>
    </source>
</evidence>
<dbReference type="PANTHER" id="PTHR22748">
    <property type="entry name" value="AP ENDONUCLEASE"/>
    <property type="match status" value="1"/>
</dbReference>
<dbReference type="GO" id="GO:0046872">
    <property type="term" value="F:metal ion binding"/>
    <property type="evidence" value="ECO:0007669"/>
    <property type="project" value="UniProtKB-KW"/>
</dbReference>
<dbReference type="AlphaFoldDB" id="A0A8T1PVB9"/>
<feature type="binding site" evidence="4">
    <location>
        <position position="9"/>
    </location>
    <ligand>
        <name>Mg(2+)</name>
        <dbReference type="ChEBI" id="CHEBI:18420"/>
        <label>1</label>
    </ligand>
</feature>
<keyword evidence="2" id="KW-0378">Hydrolase</keyword>
<keyword evidence="4" id="KW-0464">Manganese</keyword>
<dbReference type="InterPro" id="IPR004808">
    <property type="entry name" value="AP_endonuc_1"/>
</dbReference>
<dbReference type="GO" id="GO:0003906">
    <property type="term" value="F:DNA-(apurinic or apyrimidinic site) endonuclease activity"/>
    <property type="evidence" value="ECO:0007669"/>
    <property type="project" value="TreeGrafter"/>
</dbReference>
<keyword evidence="7" id="KW-1185">Reference proteome</keyword>
<protein>
    <recommendedName>
        <fullName evidence="5">Endonuclease/exonuclease/phosphatase domain-containing protein</fullName>
    </recommendedName>
</protein>
<dbReference type="EMBL" id="CM031816">
    <property type="protein sequence ID" value="KAG6644832.1"/>
    <property type="molecule type" value="Genomic_DNA"/>
</dbReference>
<sequence>MQPKIITWNVRGLNECNKRLRIISLLQMWKGDLVCLQETKLRYIDRKIVRSLWGCPYVGWTYLASLGASCGVLLMWDKRVVEASEECIGEYTVASLFKNVVDGWEWGFVGIYGPNVDRDRRRLWEELSGLFSF</sequence>
<dbReference type="Proteomes" id="UP000811609">
    <property type="component" value="Chromosome 8"/>
</dbReference>
<proteinExistence type="predicted"/>
<name>A0A8T1PVB9_CARIL</name>
<comment type="caution">
    <text evidence="6">The sequence shown here is derived from an EMBL/GenBank/DDBJ whole genome shotgun (WGS) entry which is preliminary data.</text>
</comment>
<evidence type="ECO:0000313" key="6">
    <source>
        <dbReference type="EMBL" id="KAG6644832.1"/>
    </source>
</evidence>
<evidence type="ECO:0000259" key="5">
    <source>
        <dbReference type="Pfam" id="PF03372"/>
    </source>
</evidence>
<dbReference type="GO" id="GO:0005634">
    <property type="term" value="C:nucleus"/>
    <property type="evidence" value="ECO:0007669"/>
    <property type="project" value="TreeGrafter"/>
</dbReference>
<dbReference type="InterPro" id="IPR005135">
    <property type="entry name" value="Endo/exonuclease/phosphatase"/>
</dbReference>
<evidence type="ECO:0000256" key="3">
    <source>
        <dbReference type="ARBA" id="ARBA00022842"/>
    </source>
</evidence>
<evidence type="ECO:0000313" key="7">
    <source>
        <dbReference type="Proteomes" id="UP000811609"/>
    </source>
</evidence>
<organism evidence="6 7">
    <name type="scientific">Carya illinoinensis</name>
    <name type="common">Pecan</name>
    <dbReference type="NCBI Taxonomy" id="32201"/>
    <lineage>
        <taxon>Eukaryota</taxon>
        <taxon>Viridiplantae</taxon>
        <taxon>Streptophyta</taxon>
        <taxon>Embryophyta</taxon>
        <taxon>Tracheophyta</taxon>
        <taxon>Spermatophyta</taxon>
        <taxon>Magnoliopsida</taxon>
        <taxon>eudicotyledons</taxon>
        <taxon>Gunneridae</taxon>
        <taxon>Pentapetalae</taxon>
        <taxon>rosids</taxon>
        <taxon>fabids</taxon>
        <taxon>Fagales</taxon>
        <taxon>Juglandaceae</taxon>
        <taxon>Carya</taxon>
    </lineage>
</organism>
<dbReference type="GO" id="GO:0008311">
    <property type="term" value="F:double-stranded DNA 3'-5' DNA exonuclease activity"/>
    <property type="evidence" value="ECO:0007669"/>
    <property type="project" value="TreeGrafter"/>
</dbReference>
<keyword evidence="1 4" id="KW-0479">Metal-binding</keyword>